<dbReference type="Pfam" id="PF07679">
    <property type="entry name" value="I-set"/>
    <property type="match status" value="1"/>
</dbReference>
<proteinExistence type="predicted"/>
<evidence type="ECO:0000256" key="1">
    <source>
        <dbReference type="ARBA" id="ARBA00004370"/>
    </source>
</evidence>
<dbReference type="PROSITE" id="PS50835">
    <property type="entry name" value="IG_LIKE"/>
    <property type="match status" value="1"/>
</dbReference>
<sequence length="188" mass="20457">WQPRLAGGAAVPRGFPCLQWEFPHFLGLREGIGELIAPIGTSLPDLDPARRRWEGGIGRVGSEVADLCPGEEGGKVPEAGKEGVWCFSELSFVKEPQDVTVTRKDPVVLDCQAHGEVPIKVTWLKNGAKVSENKRIEVLSNGSLYISEVEGRRGEQSDEGFYQCLAMNKYGAILSQKAHLALSRIGST</sequence>
<dbReference type="Gene3D" id="2.60.40.10">
    <property type="entry name" value="Immunoglobulins"/>
    <property type="match status" value="1"/>
</dbReference>
<dbReference type="SMART" id="SM00408">
    <property type="entry name" value="IGc2"/>
    <property type="match status" value="1"/>
</dbReference>
<reference evidence="9 10" key="1">
    <citation type="submission" date="2008-02" db="EMBL/GenBank/DDBJ databases">
        <title>A 6x draft sequence assembly of the Pongo pygmaeus abelii genome.</title>
        <authorList>
            <person name="Wilson R.K."/>
            <person name="Mardis E."/>
        </authorList>
    </citation>
    <scope>NUCLEOTIDE SEQUENCE [LARGE SCALE GENOMIC DNA]</scope>
</reference>
<dbReference type="InterPro" id="IPR013783">
    <property type="entry name" value="Ig-like_fold"/>
</dbReference>
<feature type="domain" description="Ig-like" evidence="8">
    <location>
        <begin position="77"/>
        <end position="181"/>
    </location>
</feature>
<accession>A0A8I5TSV5</accession>
<dbReference type="GO" id="GO:0005886">
    <property type="term" value="C:plasma membrane"/>
    <property type="evidence" value="ECO:0007669"/>
    <property type="project" value="TreeGrafter"/>
</dbReference>
<evidence type="ECO:0000256" key="5">
    <source>
        <dbReference type="ARBA" id="ARBA00023157"/>
    </source>
</evidence>
<keyword evidence="6" id="KW-0325">Glycoprotein</keyword>
<keyword evidence="2" id="KW-0732">Signal</keyword>
<dbReference type="SUPFAM" id="SSF48726">
    <property type="entry name" value="Immunoglobulin"/>
    <property type="match status" value="1"/>
</dbReference>
<dbReference type="AlphaFoldDB" id="A0A8I5TSV5"/>
<reference evidence="9" key="3">
    <citation type="submission" date="2025-09" db="UniProtKB">
        <authorList>
            <consortium name="Ensembl"/>
        </authorList>
    </citation>
    <scope>IDENTIFICATION</scope>
</reference>
<dbReference type="GO" id="GO:0007156">
    <property type="term" value="P:homophilic cell adhesion via plasma membrane adhesion molecules"/>
    <property type="evidence" value="ECO:0007669"/>
    <property type="project" value="TreeGrafter"/>
</dbReference>
<evidence type="ECO:0000259" key="8">
    <source>
        <dbReference type="PROSITE" id="PS50835"/>
    </source>
</evidence>
<dbReference type="Proteomes" id="UP000001595">
    <property type="component" value="Chromosome 15"/>
</dbReference>
<protein>
    <submittedName>
        <fullName evidence="9">Protogenin</fullName>
    </submittedName>
</protein>
<dbReference type="InterPro" id="IPR036179">
    <property type="entry name" value="Ig-like_dom_sf"/>
</dbReference>
<dbReference type="GO" id="GO:0007411">
    <property type="term" value="P:axon guidance"/>
    <property type="evidence" value="ECO:0007669"/>
    <property type="project" value="TreeGrafter"/>
</dbReference>
<dbReference type="FunFam" id="2.60.40.10:FF:000600">
    <property type="entry name" value="Contactin 2"/>
    <property type="match status" value="1"/>
</dbReference>
<keyword evidence="10" id="KW-1185">Reference proteome</keyword>
<dbReference type="InterPro" id="IPR007110">
    <property type="entry name" value="Ig-like_dom"/>
</dbReference>
<evidence type="ECO:0000256" key="7">
    <source>
        <dbReference type="ARBA" id="ARBA00023319"/>
    </source>
</evidence>
<keyword evidence="7" id="KW-0393">Immunoglobulin domain</keyword>
<evidence type="ECO:0000256" key="3">
    <source>
        <dbReference type="ARBA" id="ARBA00022737"/>
    </source>
</evidence>
<evidence type="ECO:0000256" key="2">
    <source>
        <dbReference type="ARBA" id="ARBA00022729"/>
    </source>
</evidence>
<organism evidence="9 10">
    <name type="scientific">Pongo abelii</name>
    <name type="common">Sumatran orangutan</name>
    <name type="synonym">Pongo pygmaeus abelii</name>
    <dbReference type="NCBI Taxonomy" id="9601"/>
    <lineage>
        <taxon>Eukaryota</taxon>
        <taxon>Metazoa</taxon>
        <taxon>Chordata</taxon>
        <taxon>Craniata</taxon>
        <taxon>Vertebrata</taxon>
        <taxon>Euteleostomi</taxon>
        <taxon>Mammalia</taxon>
        <taxon>Eutheria</taxon>
        <taxon>Euarchontoglires</taxon>
        <taxon>Primates</taxon>
        <taxon>Haplorrhini</taxon>
        <taxon>Catarrhini</taxon>
        <taxon>Hominidae</taxon>
        <taxon>Pongo</taxon>
    </lineage>
</organism>
<evidence type="ECO:0000256" key="6">
    <source>
        <dbReference type="ARBA" id="ARBA00023180"/>
    </source>
</evidence>
<dbReference type="Ensembl" id="ENSPPYT00000035838.1">
    <property type="protein sequence ID" value="ENSPPYP00000040311.1"/>
    <property type="gene ID" value="ENSPPYG00000006500.2"/>
</dbReference>
<keyword evidence="4" id="KW-0472">Membrane</keyword>
<evidence type="ECO:0000256" key="4">
    <source>
        <dbReference type="ARBA" id="ARBA00023136"/>
    </source>
</evidence>
<dbReference type="SMART" id="SM00409">
    <property type="entry name" value="IG"/>
    <property type="match status" value="1"/>
</dbReference>
<dbReference type="InterPro" id="IPR003599">
    <property type="entry name" value="Ig_sub"/>
</dbReference>
<reference evidence="9" key="2">
    <citation type="submission" date="2025-08" db="UniProtKB">
        <authorList>
            <consortium name="Ensembl"/>
        </authorList>
    </citation>
    <scope>IDENTIFICATION</scope>
</reference>
<keyword evidence="3" id="KW-0677">Repeat</keyword>
<gene>
    <name evidence="9" type="primary">PRTG</name>
</gene>
<dbReference type="GO" id="GO:0030424">
    <property type="term" value="C:axon"/>
    <property type="evidence" value="ECO:0007669"/>
    <property type="project" value="TreeGrafter"/>
</dbReference>
<dbReference type="PANTHER" id="PTHR10075">
    <property type="entry name" value="BASIGIN RELATED"/>
    <property type="match status" value="1"/>
</dbReference>
<dbReference type="GeneTree" id="ENSGT00940000155943"/>
<keyword evidence="5" id="KW-1015">Disulfide bond</keyword>
<dbReference type="GO" id="GO:0098632">
    <property type="term" value="F:cell-cell adhesion mediator activity"/>
    <property type="evidence" value="ECO:0007669"/>
    <property type="project" value="TreeGrafter"/>
</dbReference>
<dbReference type="PANTHER" id="PTHR10075:SF100">
    <property type="entry name" value="FASCICLIN-2"/>
    <property type="match status" value="1"/>
</dbReference>
<comment type="subcellular location">
    <subcellularLocation>
        <location evidence="1">Membrane</location>
    </subcellularLocation>
</comment>
<dbReference type="InterPro" id="IPR013098">
    <property type="entry name" value="Ig_I-set"/>
</dbReference>
<evidence type="ECO:0000313" key="10">
    <source>
        <dbReference type="Proteomes" id="UP000001595"/>
    </source>
</evidence>
<name>A0A8I5TSV5_PONAB</name>
<evidence type="ECO:0000313" key="9">
    <source>
        <dbReference type="Ensembl" id="ENSPPYP00000040311.1"/>
    </source>
</evidence>
<dbReference type="InterPro" id="IPR003598">
    <property type="entry name" value="Ig_sub2"/>
</dbReference>
<dbReference type="GO" id="GO:0070593">
    <property type="term" value="P:dendrite self-avoidance"/>
    <property type="evidence" value="ECO:0007669"/>
    <property type="project" value="TreeGrafter"/>
</dbReference>